<gene>
    <name evidence="2" type="ORF">HYFRA_00000228</name>
</gene>
<dbReference type="Proteomes" id="UP000696280">
    <property type="component" value="Unassembled WGS sequence"/>
</dbReference>
<feature type="region of interest" description="Disordered" evidence="1">
    <location>
        <begin position="1"/>
        <end position="48"/>
    </location>
</feature>
<evidence type="ECO:0000313" key="2">
    <source>
        <dbReference type="EMBL" id="CAG8957888.1"/>
    </source>
</evidence>
<evidence type="ECO:0008006" key="4">
    <source>
        <dbReference type="Google" id="ProtNLM"/>
    </source>
</evidence>
<accession>A0A9N9L4A2</accession>
<sequence>MRPTASPSDSAISVLSTQALNPSKPYSELSPEEQAAQELENSDAVQQAQQEIDVDSGIDGQSDAGYETDSVWSASTSIASSIRDYAFENGHRYHRFREGAYNFPNEDSEQEREVMKHTMVMNLCQRHHFAPIGPNPNNILDMGTGTGVWAIEMGDLYPSSNVLGVDLSPIQSEWVPPNVQFMVDDVEDTWLKPENYYDYVHARHTVMAIKDWPKLMKNVFDHVKPGGWFELQEVHHYPYSSDNSIPADNLVAQYWSFVIEALSNLGVDFNATLLLEKMMREAGFVNVSTTLFHVPIGQWPRNKVLKSVGLYWQRILIDGLQPIAMGPLTRGLGWSREQVDVYLVGVRKAYEMGGPHYWMPLHVICGQKPA</sequence>
<evidence type="ECO:0000256" key="1">
    <source>
        <dbReference type="SAM" id="MobiDB-lite"/>
    </source>
</evidence>
<reference evidence="2" key="1">
    <citation type="submission" date="2021-07" db="EMBL/GenBank/DDBJ databases">
        <authorList>
            <person name="Durling M."/>
        </authorList>
    </citation>
    <scope>NUCLEOTIDE SEQUENCE</scope>
</reference>
<dbReference type="OrthoDB" id="184880at2759"/>
<feature type="compositionally biased region" description="Polar residues" evidence="1">
    <location>
        <begin position="1"/>
        <end position="21"/>
    </location>
</feature>
<dbReference type="PANTHER" id="PTHR43591:SF10">
    <property type="entry name" value="ABC TRANSMEMBRANE TYPE-1 DOMAIN-CONTAINING PROTEIN-RELATED"/>
    <property type="match status" value="1"/>
</dbReference>
<dbReference type="GO" id="GO:0008168">
    <property type="term" value="F:methyltransferase activity"/>
    <property type="evidence" value="ECO:0007669"/>
    <property type="project" value="TreeGrafter"/>
</dbReference>
<dbReference type="InterPro" id="IPR029063">
    <property type="entry name" value="SAM-dependent_MTases_sf"/>
</dbReference>
<dbReference type="AlphaFoldDB" id="A0A9N9L4A2"/>
<name>A0A9N9L4A2_9HELO</name>
<dbReference type="PANTHER" id="PTHR43591">
    <property type="entry name" value="METHYLTRANSFERASE"/>
    <property type="match status" value="1"/>
</dbReference>
<proteinExistence type="predicted"/>
<keyword evidence="3" id="KW-1185">Reference proteome</keyword>
<dbReference type="CDD" id="cd02440">
    <property type="entry name" value="AdoMet_MTases"/>
    <property type="match status" value="1"/>
</dbReference>
<dbReference type="Pfam" id="PF13489">
    <property type="entry name" value="Methyltransf_23"/>
    <property type="match status" value="1"/>
</dbReference>
<dbReference type="EMBL" id="CAJVRL010000081">
    <property type="protein sequence ID" value="CAG8957888.1"/>
    <property type="molecule type" value="Genomic_DNA"/>
</dbReference>
<comment type="caution">
    <text evidence="2">The sequence shown here is derived from an EMBL/GenBank/DDBJ whole genome shotgun (WGS) entry which is preliminary data.</text>
</comment>
<organism evidence="2 3">
    <name type="scientific">Hymenoscyphus fraxineus</name>
    <dbReference type="NCBI Taxonomy" id="746836"/>
    <lineage>
        <taxon>Eukaryota</taxon>
        <taxon>Fungi</taxon>
        <taxon>Dikarya</taxon>
        <taxon>Ascomycota</taxon>
        <taxon>Pezizomycotina</taxon>
        <taxon>Leotiomycetes</taxon>
        <taxon>Helotiales</taxon>
        <taxon>Helotiaceae</taxon>
        <taxon>Hymenoscyphus</taxon>
    </lineage>
</organism>
<dbReference type="SUPFAM" id="SSF53335">
    <property type="entry name" value="S-adenosyl-L-methionine-dependent methyltransferases"/>
    <property type="match status" value="1"/>
</dbReference>
<dbReference type="Gene3D" id="3.40.50.150">
    <property type="entry name" value="Vaccinia Virus protein VP39"/>
    <property type="match status" value="1"/>
</dbReference>
<protein>
    <recommendedName>
        <fullName evidence="4">Secondary metabolism regulator LAE1</fullName>
    </recommendedName>
</protein>
<evidence type="ECO:0000313" key="3">
    <source>
        <dbReference type="Proteomes" id="UP000696280"/>
    </source>
</evidence>